<dbReference type="PANTHER" id="PTHR43037:SF1">
    <property type="entry name" value="BLL1128 PROTEIN"/>
    <property type="match status" value="1"/>
</dbReference>
<dbReference type="NCBIfam" id="TIGR01840">
    <property type="entry name" value="esterase_phb"/>
    <property type="match status" value="1"/>
</dbReference>
<accession>A0A2N5DPK6</accession>
<dbReference type="AlphaFoldDB" id="A0A2N5DPK6"/>
<keyword evidence="4" id="KW-1185">Reference proteome</keyword>
<protein>
    <recommendedName>
        <fullName evidence="5">Esterase</fullName>
    </recommendedName>
</protein>
<gene>
    <name evidence="3" type="ORF">SGCZBJ_06245</name>
</gene>
<dbReference type="InterPro" id="IPR010126">
    <property type="entry name" value="Esterase_phb"/>
</dbReference>
<comment type="caution">
    <text evidence="3">The sequence shown here is derived from an EMBL/GenBank/DDBJ whole genome shotgun (WGS) entry which is preliminary data.</text>
</comment>
<dbReference type="Gene3D" id="3.40.50.1820">
    <property type="entry name" value="alpha/beta hydrolase"/>
    <property type="match status" value="1"/>
</dbReference>
<keyword evidence="1" id="KW-0732">Signal</keyword>
<dbReference type="OrthoDB" id="9764953at2"/>
<dbReference type="InterPro" id="IPR029058">
    <property type="entry name" value="AB_hydrolase_fold"/>
</dbReference>
<organism evidence="3 4">
    <name type="scientific">Caulobacter zeae</name>
    <dbReference type="NCBI Taxonomy" id="2055137"/>
    <lineage>
        <taxon>Bacteria</taxon>
        <taxon>Pseudomonadati</taxon>
        <taxon>Pseudomonadota</taxon>
        <taxon>Alphaproteobacteria</taxon>
        <taxon>Caulobacterales</taxon>
        <taxon>Caulobacteraceae</taxon>
        <taxon>Caulobacter</taxon>
    </lineage>
</organism>
<dbReference type="Proteomes" id="UP000234479">
    <property type="component" value="Unassembled WGS sequence"/>
</dbReference>
<dbReference type="GO" id="GO:0005576">
    <property type="term" value="C:extracellular region"/>
    <property type="evidence" value="ECO:0007669"/>
    <property type="project" value="InterPro"/>
</dbReference>
<proteinExistence type="predicted"/>
<evidence type="ECO:0000313" key="4">
    <source>
        <dbReference type="Proteomes" id="UP000234479"/>
    </source>
</evidence>
<evidence type="ECO:0000256" key="2">
    <source>
        <dbReference type="ARBA" id="ARBA00022801"/>
    </source>
</evidence>
<dbReference type="PANTHER" id="PTHR43037">
    <property type="entry name" value="UNNAMED PRODUCT-RELATED"/>
    <property type="match status" value="1"/>
</dbReference>
<dbReference type="RefSeq" id="WP_101717142.1">
    <property type="nucleotide sequence ID" value="NZ_PJRS01000011.1"/>
</dbReference>
<dbReference type="GO" id="GO:0016787">
    <property type="term" value="F:hydrolase activity"/>
    <property type="evidence" value="ECO:0007669"/>
    <property type="project" value="UniProtKB-KW"/>
</dbReference>
<evidence type="ECO:0000313" key="3">
    <source>
        <dbReference type="EMBL" id="PLR27945.1"/>
    </source>
</evidence>
<keyword evidence="2" id="KW-0378">Hydrolase</keyword>
<dbReference type="SUPFAM" id="SSF53474">
    <property type="entry name" value="alpha/beta-Hydrolases"/>
    <property type="match status" value="2"/>
</dbReference>
<dbReference type="Pfam" id="PF10503">
    <property type="entry name" value="Esterase_PHB"/>
    <property type="match status" value="1"/>
</dbReference>
<evidence type="ECO:0000256" key="1">
    <source>
        <dbReference type="ARBA" id="ARBA00022729"/>
    </source>
</evidence>
<name>A0A2N5DPK6_9CAUL</name>
<reference evidence="3 4" key="1">
    <citation type="submission" date="2017-12" db="EMBL/GenBank/DDBJ databases">
        <title>The genome sequence of Caulobacter sp. 410.</title>
        <authorList>
            <person name="Gao J."/>
            <person name="Mao X."/>
            <person name="Sun J."/>
        </authorList>
    </citation>
    <scope>NUCLEOTIDE SEQUENCE [LARGE SCALE GENOMIC DNA]</scope>
    <source>
        <strain evidence="3 4">410</strain>
    </source>
</reference>
<dbReference type="EMBL" id="PJRS01000011">
    <property type="protein sequence ID" value="PLR27945.1"/>
    <property type="molecule type" value="Genomic_DNA"/>
</dbReference>
<evidence type="ECO:0008006" key="5">
    <source>
        <dbReference type="Google" id="ProtNLM"/>
    </source>
</evidence>
<sequence length="411" mass="43287">MIERDGAFAALQHLNWAAAFPPRCFQDITMPSLGDTTAMLARLRRASFSAPDAIGRLERTDDFGVNPGHLTMLSYRPEGLASGSPLVVVLHGCTQTAAAYAEGAGWLDLADRMGFMILAPQQAQSNNPNRCFNWFLAGDIRRGKGEGASIAAMVGHLLDAHDLDPQRVFVTGLSAGGAMAGVMLAVYPDLFAGGAVIAGLPYGVARNVQSAMQVMNRPAARSGADFAALVPAFHQGGSRPRLSIWHGDADRTVHVQNAHDLAQQWVALQGLPIAPHRVEPLAHGTRSTWRSAGGEPLVELNIVRGLGHGAPLSMKRAGDVGKAGPFLLEAGISSSLEIVRFWKIDEGRGERSGDGGAERALETIAPTQPAAQPERPEIGGLGEGVMKAVSHVPAGVQDVIAKALRAAGLLK</sequence>
<dbReference type="InterPro" id="IPR050955">
    <property type="entry name" value="Plant_Biomass_Hydrol_Est"/>
</dbReference>